<keyword evidence="4" id="KW-0325">Glycoprotein</keyword>
<evidence type="ECO:0000256" key="5">
    <source>
        <dbReference type="ARBA" id="ARBA00023295"/>
    </source>
</evidence>
<evidence type="ECO:0000256" key="1">
    <source>
        <dbReference type="ARBA" id="ARBA00009809"/>
    </source>
</evidence>
<feature type="domain" description="Glycoside hydrolase 35 catalytic" evidence="10">
    <location>
        <begin position="28"/>
        <end position="346"/>
    </location>
</feature>
<feature type="active site" description="Nucleophile" evidence="6">
    <location>
        <position position="256"/>
    </location>
</feature>
<dbReference type="InterPro" id="IPR001944">
    <property type="entry name" value="Glycoside_Hdrlase_35"/>
</dbReference>
<organism evidence="13 14">
    <name type="scientific">Galendromus occidentalis</name>
    <name type="common">western predatory mite</name>
    <dbReference type="NCBI Taxonomy" id="34638"/>
    <lineage>
        <taxon>Eukaryota</taxon>
        <taxon>Metazoa</taxon>
        <taxon>Ecdysozoa</taxon>
        <taxon>Arthropoda</taxon>
        <taxon>Chelicerata</taxon>
        <taxon>Arachnida</taxon>
        <taxon>Acari</taxon>
        <taxon>Parasitiformes</taxon>
        <taxon>Mesostigmata</taxon>
        <taxon>Gamasina</taxon>
        <taxon>Phytoseioidea</taxon>
        <taxon>Phytoseiidae</taxon>
        <taxon>Typhlodrominae</taxon>
        <taxon>Galendromus</taxon>
    </lineage>
</organism>
<name>A0AAJ6VYS3_9ACAR</name>
<dbReference type="PRINTS" id="PR00742">
    <property type="entry name" value="GLHYDRLASE35"/>
</dbReference>
<evidence type="ECO:0000256" key="7">
    <source>
        <dbReference type="RuleBase" id="RU000675"/>
    </source>
</evidence>
<dbReference type="PANTHER" id="PTHR23421">
    <property type="entry name" value="BETA-GALACTOSIDASE RELATED"/>
    <property type="match status" value="1"/>
</dbReference>
<keyword evidence="2 9" id="KW-0732">Signal</keyword>
<dbReference type="GeneID" id="100908032"/>
<dbReference type="AlphaFoldDB" id="A0AAJ6VYS3"/>
<dbReference type="RefSeq" id="XP_003744556.1">
    <property type="nucleotide sequence ID" value="XM_003744508.2"/>
</dbReference>
<accession>A0AAJ6VYS3</accession>
<evidence type="ECO:0000256" key="2">
    <source>
        <dbReference type="ARBA" id="ARBA00022729"/>
    </source>
</evidence>
<feature type="domain" description="Beta-galactosidase 1-like first all-beta" evidence="11">
    <location>
        <begin position="393"/>
        <end position="503"/>
    </location>
</feature>
<evidence type="ECO:0000259" key="12">
    <source>
        <dbReference type="Pfam" id="PF21467"/>
    </source>
</evidence>
<keyword evidence="5 7" id="KW-0326">Glycosidase</keyword>
<dbReference type="Pfam" id="PF01301">
    <property type="entry name" value="Glyco_hydro_35"/>
    <property type="match status" value="1"/>
</dbReference>
<dbReference type="FunFam" id="2.60.120.260:FF:000148">
    <property type="entry name" value="Beta-galactosidase, putative"/>
    <property type="match status" value="1"/>
</dbReference>
<feature type="active site" description="Proton donor" evidence="6">
    <location>
        <position position="176"/>
    </location>
</feature>
<dbReference type="EC" id="3.2.1.23" evidence="7"/>
<dbReference type="GO" id="GO:0005975">
    <property type="term" value="P:carbohydrate metabolic process"/>
    <property type="evidence" value="ECO:0007669"/>
    <property type="project" value="InterPro"/>
</dbReference>
<dbReference type="InterPro" id="IPR026283">
    <property type="entry name" value="B-gal_1-like"/>
</dbReference>
<evidence type="ECO:0000256" key="8">
    <source>
        <dbReference type="RuleBase" id="RU003679"/>
    </source>
</evidence>
<dbReference type="PIRSF" id="PIRSF006336">
    <property type="entry name" value="B-gal"/>
    <property type="match status" value="1"/>
</dbReference>
<evidence type="ECO:0000256" key="9">
    <source>
        <dbReference type="SAM" id="SignalP"/>
    </source>
</evidence>
<dbReference type="InterPro" id="IPR048913">
    <property type="entry name" value="BetaGal_gal-bd"/>
</dbReference>
<evidence type="ECO:0000259" key="10">
    <source>
        <dbReference type="Pfam" id="PF01301"/>
    </source>
</evidence>
<dbReference type="FunFam" id="3.20.20.80:FF:000017">
    <property type="entry name" value="Beta-galactosidase"/>
    <property type="match status" value="1"/>
</dbReference>
<evidence type="ECO:0000256" key="6">
    <source>
        <dbReference type="PIRSR" id="PIRSR006336-1"/>
    </source>
</evidence>
<gene>
    <name evidence="14" type="primary">LOC100908032</name>
</gene>
<reference evidence="14" key="1">
    <citation type="submission" date="2025-08" db="UniProtKB">
        <authorList>
            <consortium name="RefSeq"/>
        </authorList>
    </citation>
    <scope>IDENTIFICATION</scope>
</reference>
<dbReference type="Gene3D" id="2.60.120.260">
    <property type="entry name" value="Galactose-binding domain-like"/>
    <property type="match status" value="2"/>
</dbReference>
<dbReference type="GO" id="GO:0004565">
    <property type="term" value="F:beta-galactosidase activity"/>
    <property type="evidence" value="ECO:0007669"/>
    <property type="project" value="UniProtKB-EC"/>
</dbReference>
<dbReference type="Proteomes" id="UP000694867">
    <property type="component" value="Unplaced"/>
</dbReference>
<dbReference type="Pfam" id="PF21317">
    <property type="entry name" value="BetaGal_ABD_1"/>
    <property type="match status" value="1"/>
</dbReference>
<dbReference type="InterPro" id="IPR019801">
    <property type="entry name" value="Glyco_hydro_35_CS"/>
</dbReference>
<protein>
    <recommendedName>
        <fullName evidence="7">Beta-galactosidase</fullName>
        <ecNumber evidence="7">3.2.1.23</ecNumber>
    </recommendedName>
</protein>
<dbReference type="InterPro" id="IPR008979">
    <property type="entry name" value="Galactose-bd-like_sf"/>
</dbReference>
<dbReference type="Pfam" id="PF21467">
    <property type="entry name" value="BetaGal_gal-bd"/>
    <property type="match status" value="1"/>
</dbReference>
<dbReference type="SUPFAM" id="SSF49785">
    <property type="entry name" value="Galactose-binding domain-like"/>
    <property type="match status" value="1"/>
</dbReference>
<dbReference type="PROSITE" id="PS01182">
    <property type="entry name" value="GLYCOSYL_HYDROL_F35"/>
    <property type="match status" value="1"/>
</dbReference>
<dbReference type="KEGG" id="goe:100908032"/>
<feature type="domain" description="Beta-galactosidase galactose-binding" evidence="12">
    <location>
        <begin position="542"/>
        <end position="603"/>
    </location>
</feature>
<comment type="similarity">
    <text evidence="1 8">Belongs to the glycosyl hydrolase 35 family.</text>
</comment>
<dbReference type="Gene3D" id="3.20.20.80">
    <property type="entry name" value="Glycosidases"/>
    <property type="match status" value="1"/>
</dbReference>
<feature type="signal peptide" evidence="9">
    <location>
        <begin position="1"/>
        <end position="16"/>
    </location>
</feature>
<sequence length="633" mass="71414">MWLVIAVFVCSAAARAPEFVVDYDNNCFSRDGKPFQMISGSLHYFNVPEQLWEDRLLAMRNCGVNTVQTYVEWRTLEPRNNVFDFTGRNNITRFIKIAQKVGLLVNLRPGPYICSEREMGGLPWWLMQVNPRMKIRTNDAEYMSFVERYWRKLLPLLRPLLYSRGGPIILVQIENEYGSYSACDFSYTAALRDLAMSLLGENVVYYSTDGDRDGDLKCGKNEGVFTTVDFGVTSDVKSSFAAQRRHQMKGPLVNSEYYTGWLDHWGGIHETVPTAAVVRSLDEMLAMNASVNMYMFHGGTNFGFDNGANLDSVYQPCPTTYDYDAPLTEAGDPTEKYFAIKNVIRKYAPVPDDDPVAKPKLALGNILLRKKLDLETTVGVLENLMKVHKSTNPMSFEDVDQPYGLVAYETTISFRPFSPSLLKVPGLKDRGYVYVDYELRGILSREAGIYEMPLKIRQNQTLTILVENQGRVNFGDGILDPKGIVKPVQLGSRTLMNWRNIPLPEQSGGSYGFSTLEMFAHDVQAGFSKHFTSSRDLTGFGVYEGSFQIPDRNQVLLDTYIHPSGWGKGYLYINGVNLGRYWPDQGPQVTLYVPSPFLKLGRNNITVVELETAPLNRMIVSVDKPVIDGPVPQ</sequence>
<dbReference type="InterPro" id="IPR048912">
    <property type="entry name" value="BetaGal1-like_ABD1"/>
</dbReference>
<dbReference type="InterPro" id="IPR031330">
    <property type="entry name" value="Gly_Hdrlase_35_cat"/>
</dbReference>
<evidence type="ECO:0000256" key="4">
    <source>
        <dbReference type="ARBA" id="ARBA00023180"/>
    </source>
</evidence>
<evidence type="ECO:0000256" key="3">
    <source>
        <dbReference type="ARBA" id="ARBA00022801"/>
    </source>
</evidence>
<evidence type="ECO:0000313" key="14">
    <source>
        <dbReference type="RefSeq" id="XP_003744556.1"/>
    </source>
</evidence>
<feature type="chain" id="PRO_5042557317" description="Beta-galactosidase" evidence="9">
    <location>
        <begin position="17"/>
        <end position="633"/>
    </location>
</feature>
<evidence type="ECO:0000259" key="11">
    <source>
        <dbReference type="Pfam" id="PF21317"/>
    </source>
</evidence>
<dbReference type="InterPro" id="IPR017853">
    <property type="entry name" value="GH"/>
</dbReference>
<proteinExistence type="inferred from homology"/>
<keyword evidence="13" id="KW-1185">Reference proteome</keyword>
<evidence type="ECO:0000313" key="13">
    <source>
        <dbReference type="Proteomes" id="UP000694867"/>
    </source>
</evidence>
<keyword evidence="3 7" id="KW-0378">Hydrolase</keyword>
<dbReference type="SUPFAM" id="SSF51445">
    <property type="entry name" value="(Trans)glycosidases"/>
    <property type="match status" value="1"/>
</dbReference>
<comment type="catalytic activity">
    <reaction evidence="7">
        <text>Hydrolysis of terminal non-reducing beta-D-galactose residues in beta-D-galactosides.</text>
        <dbReference type="EC" id="3.2.1.23"/>
    </reaction>
</comment>